<dbReference type="EMBL" id="AP026798">
    <property type="protein sequence ID" value="BDR53342.1"/>
    <property type="molecule type" value="Genomic_DNA"/>
</dbReference>
<accession>A0ABM8B8X9</accession>
<dbReference type="InterPro" id="IPR006104">
    <property type="entry name" value="Glyco_hydro_2_N"/>
</dbReference>
<feature type="domain" description="Glycoside hydrolase family 2 immunoglobulin-like beta-sandwich" evidence="5">
    <location>
        <begin position="148"/>
        <end position="250"/>
    </location>
</feature>
<dbReference type="InterPro" id="IPR036156">
    <property type="entry name" value="Beta-gal/glucu_dom_sf"/>
</dbReference>
<dbReference type="Proteomes" id="UP001321766">
    <property type="component" value="Chromosome"/>
</dbReference>
<protein>
    <submittedName>
        <fullName evidence="8">Beta-glucuronidase</fullName>
    </submittedName>
</protein>
<dbReference type="PROSITE" id="PS00719">
    <property type="entry name" value="GLYCOSYL_HYDROL_F2_1"/>
    <property type="match status" value="1"/>
</dbReference>
<keyword evidence="2 4" id="KW-0378">Hydrolase</keyword>
<dbReference type="InterPro" id="IPR008979">
    <property type="entry name" value="Galactose-bd-like_sf"/>
</dbReference>
<dbReference type="Gene3D" id="2.60.120.260">
    <property type="entry name" value="Galactose-binding domain-like"/>
    <property type="match status" value="1"/>
</dbReference>
<evidence type="ECO:0000313" key="8">
    <source>
        <dbReference type="EMBL" id="BDR53342.1"/>
    </source>
</evidence>
<evidence type="ECO:0000256" key="3">
    <source>
        <dbReference type="ARBA" id="ARBA00023295"/>
    </source>
</evidence>
<evidence type="ECO:0000259" key="6">
    <source>
        <dbReference type="Pfam" id="PF02836"/>
    </source>
</evidence>
<evidence type="ECO:0000256" key="1">
    <source>
        <dbReference type="ARBA" id="ARBA00007401"/>
    </source>
</evidence>
<organism evidence="8 9">
    <name type="scientific">Bombiscardovia nodaiensis</name>
    <dbReference type="NCBI Taxonomy" id="2932181"/>
    <lineage>
        <taxon>Bacteria</taxon>
        <taxon>Bacillati</taxon>
        <taxon>Actinomycetota</taxon>
        <taxon>Actinomycetes</taxon>
        <taxon>Bifidobacteriales</taxon>
        <taxon>Bifidobacteriaceae</taxon>
        <taxon>Bombiscardovia</taxon>
    </lineage>
</organism>
<dbReference type="InterPro" id="IPR023230">
    <property type="entry name" value="Glyco_hydro_2_CS"/>
</dbReference>
<dbReference type="SUPFAM" id="SSF49303">
    <property type="entry name" value="beta-Galactosidase/glucuronidase domain"/>
    <property type="match status" value="1"/>
</dbReference>
<dbReference type="Pfam" id="PF02837">
    <property type="entry name" value="Glyco_hydro_2_N"/>
    <property type="match status" value="1"/>
</dbReference>
<gene>
    <name evidence="8" type="ORF">KIM372_12490</name>
</gene>
<comment type="similarity">
    <text evidence="1 4">Belongs to the glycosyl hydrolase 2 family.</text>
</comment>
<evidence type="ECO:0000259" key="5">
    <source>
        <dbReference type="Pfam" id="PF00703"/>
    </source>
</evidence>
<reference evidence="8 9" key="1">
    <citation type="journal article" date="2023" name="Microbiol. Spectr.">
        <title>Symbiosis of Carpenter Bees with Uncharacterized Lactic Acid Bacteria Showing NAD Auxotrophy.</title>
        <authorList>
            <person name="Kawasaki S."/>
            <person name="Ozawa K."/>
            <person name="Mori T."/>
            <person name="Yamamoto A."/>
            <person name="Ito M."/>
            <person name="Ohkuma M."/>
            <person name="Sakamoto M."/>
            <person name="Matsutani M."/>
        </authorList>
    </citation>
    <scope>NUCLEOTIDE SEQUENCE [LARGE SCALE GENOMIC DNA]</scope>
    <source>
        <strain evidence="8 9">Kim37-2</strain>
    </source>
</reference>
<dbReference type="PRINTS" id="PR00132">
    <property type="entry name" value="GLHYDRLASE2"/>
</dbReference>
<evidence type="ECO:0000256" key="4">
    <source>
        <dbReference type="RuleBase" id="RU361154"/>
    </source>
</evidence>
<sequence length="552" mass="63102">MLRLFNQHKIRRSSELNGIWQLAIDGTQTTMVVPGCWEQDPRFRAYRGEGTYSRTITVDDNADTIRFVFKGVSHTADVYLDGELLAHHYNAYTPFTATARAVSAGSHRLEVNVSNRFSPESALHIPNDYYSYGGISRGVGLEILPDLFIEHIHFTPSKEAESWRGKTELTLTNLSSQPQECDASLQLADESTVLTDLSVPAKSSRTFTWQAAFPQAQPWSPDSPQLYCLQAQLTRDGQPFDDLIERVGFRTVSEQGSQILLNGEPIFLKGLNRHEDFGTFGCALPLSSLMQDMEYFHDLGANAMRTCHYPNDERWLDLCDQEGLMVWEEHHTRSMSLEQMQNPNFDEQCRKCNHEMVTEHYNHPAIIIWGLLNECASNTAEGAAKYRQQFEQIESLDSSRPVTSASCQHFADRCLSLDKVVSTNLYSGWYEDVDIQDSLDKEVDWIYGDTGVKPLIISEFGGAALYGNHDPMGRSKWSEERQADILQQCLKIYLNDPRVSGVFIWQFADCRVTEEEWFLERPRLHNNKGIVDEYRRPKLSYQTVKSLFQAMR</sequence>
<feature type="domain" description="Glycoside hydrolase family 2 catalytic" evidence="6">
    <location>
        <begin position="256"/>
        <end position="551"/>
    </location>
</feature>
<dbReference type="InterPro" id="IPR051913">
    <property type="entry name" value="GH2_Domain-Containing"/>
</dbReference>
<evidence type="ECO:0000256" key="2">
    <source>
        <dbReference type="ARBA" id="ARBA00022801"/>
    </source>
</evidence>
<dbReference type="InterPro" id="IPR006103">
    <property type="entry name" value="Glyco_hydro_2_cat"/>
</dbReference>
<evidence type="ECO:0000259" key="7">
    <source>
        <dbReference type="Pfam" id="PF02837"/>
    </source>
</evidence>
<dbReference type="Gene3D" id="2.60.40.10">
    <property type="entry name" value="Immunoglobulins"/>
    <property type="match status" value="1"/>
</dbReference>
<keyword evidence="9" id="KW-1185">Reference proteome</keyword>
<dbReference type="PANTHER" id="PTHR42732:SF1">
    <property type="entry name" value="BETA-MANNOSIDASE"/>
    <property type="match status" value="1"/>
</dbReference>
<evidence type="ECO:0000313" key="9">
    <source>
        <dbReference type="Proteomes" id="UP001321766"/>
    </source>
</evidence>
<keyword evidence="3 4" id="KW-0326">Glycosidase</keyword>
<feature type="domain" description="Glycosyl hydrolases family 2 sugar binding" evidence="7">
    <location>
        <begin position="39"/>
        <end position="143"/>
    </location>
</feature>
<dbReference type="InterPro" id="IPR013783">
    <property type="entry name" value="Ig-like_fold"/>
</dbReference>
<dbReference type="Gene3D" id="3.20.20.80">
    <property type="entry name" value="Glycosidases"/>
    <property type="match status" value="1"/>
</dbReference>
<dbReference type="InterPro" id="IPR006102">
    <property type="entry name" value="Ig-like_GH2"/>
</dbReference>
<dbReference type="InterPro" id="IPR006101">
    <property type="entry name" value="Glyco_hydro_2"/>
</dbReference>
<proteinExistence type="inferred from homology"/>
<dbReference type="SUPFAM" id="SSF49785">
    <property type="entry name" value="Galactose-binding domain-like"/>
    <property type="match status" value="1"/>
</dbReference>
<dbReference type="SUPFAM" id="SSF51445">
    <property type="entry name" value="(Trans)glycosidases"/>
    <property type="match status" value="1"/>
</dbReference>
<dbReference type="PANTHER" id="PTHR42732">
    <property type="entry name" value="BETA-GALACTOSIDASE"/>
    <property type="match status" value="1"/>
</dbReference>
<name>A0ABM8B8X9_9BIFI</name>
<dbReference type="Pfam" id="PF02836">
    <property type="entry name" value="Glyco_hydro_2_C"/>
    <property type="match status" value="1"/>
</dbReference>
<dbReference type="InterPro" id="IPR017853">
    <property type="entry name" value="GH"/>
</dbReference>
<dbReference type="Pfam" id="PF00703">
    <property type="entry name" value="Glyco_hydro_2"/>
    <property type="match status" value="1"/>
</dbReference>